<dbReference type="Proteomes" id="UP000437131">
    <property type="component" value="Unassembled WGS sequence"/>
</dbReference>
<gene>
    <name evidence="1" type="ORF">GGC33_01175</name>
</gene>
<comment type="caution">
    <text evidence="1">The sequence shown here is derived from an EMBL/GenBank/DDBJ whole genome shotgun (WGS) entry which is preliminary data.</text>
</comment>
<dbReference type="EMBL" id="WMIA01000001">
    <property type="protein sequence ID" value="MTF37548.1"/>
    <property type="molecule type" value="Genomic_DNA"/>
</dbReference>
<reference evidence="1 2" key="1">
    <citation type="submission" date="2019-11" db="EMBL/GenBank/DDBJ databases">
        <title>Isolation of a new High Light Tolerant Cyanobacteria.</title>
        <authorList>
            <person name="Dobson Z."/>
            <person name="Vaughn N."/>
            <person name="Vaughn M."/>
            <person name="Fromme P."/>
            <person name="Mazor Y."/>
        </authorList>
    </citation>
    <scope>NUCLEOTIDE SEQUENCE [LARGE SCALE GENOMIC DNA]</scope>
    <source>
        <strain evidence="1 2">0216</strain>
    </source>
</reference>
<organism evidence="1 2">
    <name type="scientific">Cyanobacterium aponinum 0216</name>
    <dbReference type="NCBI Taxonomy" id="2676140"/>
    <lineage>
        <taxon>Bacteria</taxon>
        <taxon>Bacillati</taxon>
        <taxon>Cyanobacteriota</taxon>
        <taxon>Cyanophyceae</taxon>
        <taxon>Oscillatoriophycideae</taxon>
        <taxon>Chroococcales</taxon>
        <taxon>Geminocystaceae</taxon>
        <taxon>Cyanobacterium</taxon>
    </lineage>
</organism>
<dbReference type="RefSeq" id="WP_099435059.1">
    <property type="nucleotide sequence ID" value="NZ_WMIA01000001.1"/>
</dbReference>
<evidence type="ECO:0000313" key="2">
    <source>
        <dbReference type="Proteomes" id="UP000437131"/>
    </source>
</evidence>
<protein>
    <submittedName>
        <fullName evidence="1">Uncharacterized protein</fullName>
    </submittedName>
</protein>
<dbReference type="AlphaFoldDB" id="A0A844GS16"/>
<name>A0A844GS16_9CHRO</name>
<accession>A0A844GS16</accession>
<evidence type="ECO:0000313" key="1">
    <source>
        <dbReference type="EMBL" id="MTF37548.1"/>
    </source>
</evidence>
<sequence>MENIKDTSQVTIVEDLATVKFNLLEDKDIEQAQFIFSAIREYVKRNLQEKIDYGTIPYCGNKPILFKPGAEKLCRLFKLRPTFDLVDKIIDYQSPLFHYHFRCNLYRFGELVGQADGLASSKEKKFDRTDKRGVYDYSVVNTIMKMAQKRALVAAVLIVCGASEYFTQDLDD</sequence>
<proteinExistence type="predicted"/>